<keyword evidence="3" id="KW-0808">Transferase</keyword>
<keyword evidence="5" id="KW-0418">Kinase</keyword>
<comment type="catalytic activity">
    <reaction evidence="7">
        <text>L-threonyl-[protein] + ATP = O-phospho-L-threonyl-[protein] + ADP + H(+)</text>
        <dbReference type="Rhea" id="RHEA:46608"/>
        <dbReference type="Rhea" id="RHEA-COMP:11060"/>
        <dbReference type="Rhea" id="RHEA-COMP:11605"/>
        <dbReference type="ChEBI" id="CHEBI:15378"/>
        <dbReference type="ChEBI" id="CHEBI:30013"/>
        <dbReference type="ChEBI" id="CHEBI:30616"/>
        <dbReference type="ChEBI" id="CHEBI:61977"/>
        <dbReference type="ChEBI" id="CHEBI:456216"/>
        <dbReference type="EC" id="2.7.11.1"/>
    </reaction>
</comment>
<proteinExistence type="inferred from homology"/>
<dbReference type="SUPFAM" id="SSF56112">
    <property type="entry name" value="Protein kinase-like (PK-like)"/>
    <property type="match status" value="1"/>
</dbReference>
<dbReference type="InterPro" id="IPR000719">
    <property type="entry name" value="Prot_kinase_dom"/>
</dbReference>
<dbReference type="InterPro" id="IPR011009">
    <property type="entry name" value="Kinase-like_dom_sf"/>
</dbReference>
<reference evidence="12 13" key="1">
    <citation type="submission" date="2024-04" db="EMBL/GenBank/DDBJ databases">
        <title>Tritrichomonas musculus Genome.</title>
        <authorList>
            <person name="Alves-Ferreira E."/>
            <person name="Grigg M."/>
            <person name="Lorenzi H."/>
            <person name="Galac M."/>
        </authorList>
    </citation>
    <scope>NUCLEOTIDE SEQUENCE [LARGE SCALE GENOMIC DNA]</scope>
    <source>
        <strain evidence="12 13">EAF2021</strain>
    </source>
</reference>
<evidence type="ECO:0000313" key="13">
    <source>
        <dbReference type="Proteomes" id="UP001470230"/>
    </source>
</evidence>
<evidence type="ECO:0000256" key="7">
    <source>
        <dbReference type="ARBA" id="ARBA00047899"/>
    </source>
</evidence>
<dbReference type="SMART" id="SM00220">
    <property type="entry name" value="S_TKc"/>
    <property type="match status" value="1"/>
</dbReference>
<evidence type="ECO:0000256" key="1">
    <source>
        <dbReference type="ARBA" id="ARBA00012513"/>
    </source>
</evidence>
<dbReference type="Gene3D" id="1.10.510.10">
    <property type="entry name" value="Transferase(Phosphotransferase) domain 1"/>
    <property type="match status" value="1"/>
</dbReference>
<evidence type="ECO:0000256" key="10">
    <source>
        <dbReference type="RuleBase" id="RU000304"/>
    </source>
</evidence>
<keyword evidence="2 10" id="KW-0723">Serine/threonine-protein kinase</keyword>
<comment type="catalytic activity">
    <reaction evidence="8">
        <text>L-seryl-[protein] + ATP = O-phospho-L-seryl-[protein] + ADP + H(+)</text>
        <dbReference type="Rhea" id="RHEA:17989"/>
        <dbReference type="Rhea" id="RHEA-COMP:9863"/>
        <dbReference type="Rhea" id="RHEA-COMP:11604"/>
        <dbReference type="ChEBI" id="CHEBI:15378"/>
        <dbReference type="ChEBI" id="CHEBI:29999"/>
        <dbReference type="ChEBI" id="CHEBI:30616"/>
        <dbReference type="ChEBI" id="CHEBI:83421"/>
        <dbReference type="ChEBI" id="CHEBI:456216"/>
        <dbReference type="EC" id="2.7.11.1"/>
    </reaction>
</comment>
<evidence type="ECO:0000256" key="3">
    <source>
        <dbReference type="ARBA" id="ARBA00022679"/>
    </source>
</evidence>
<evidence type="ECO:0000256" key="6">
    <source>
        <dbReference type="ARBA" id="ARBA00022840"/>
    </source>
</evidence>
<dbReference type="PROSITE" id="PS00107">
    <property type="entry name" value="PROTEIN_KINASE_ATP"/>
    <property type="match status" value="1"/>
</dbReference>
<dbReference type="PROSITE" id="PS00108">
    <property type="entry name" value="PROTEIN_KINASE_ST"/>
    <property type="match status" value="1"/>
</dbReference>
<dbReference type="PROSITE" id="PS50011">
    <property type="entry name" value="PROTEIN_KINASE_DOM"/>
    <property type="match status" value="1"/>
</dbReference>
<sequence>MLLIFTLIFSFDSNYDSYYSSSTHIHVKKTKQFSQEEFYNSYQLNFLNESELEYLDVIGSGRFSSVKRVIMPDKSIAAAKKLVPTEEWRVKKEVKIMEQLKGQPHIISLIGVYGDEYDPVIVTNYLQSDSNCIPSYQDLKWVMKSLLQALNSTHYNKIFHRDVKWQNMIVSFKDHKLFLIDWGLADYIVKGRSYSPKTGTKSYKAPELLLSYNYYNQKVDIWAAGCVMANLMFGVHSFFSGHDNEDVLLRQVEFYGKLRMKRLAMRYGKKKKFPYLNRQSFLEYALPHTRHLITRESLDFLSELLYPEPEYRPNAADALLNPFFNNTYEY</sequence>
<evidence type="ECO:0000256" key="9">
    <source>
        <dbReference type="PROSITE-ProRule" id="PRU10141"/>
    </source>
</evidence>
<organism evidence="12 13">
    <name type="scientific">Tritrichomonas musculus</name>
    <dbReference type="NCBI Taxonomy" id="1915356"/>
    <lineage>
        <taxon>Eukaryota</taxon>
        <taxon>Metamonada</taxon>
        <taxon>Parabasalia</taxon>
        <taxon>Tritrichomonadida</taxon>
        <taxon>Tritrichomonadidae</taxon>
        <taxon>Tritrichomonas</taxon>
    </lineage>
</organism>
<accession>A0ABR2JTF1</accession>
<dbReference type="InterPro" id="IPR017441">
    <property type="entry name" value="Protein_kinase_ATP_BS"/>
</dbReference>
<dbReference type="InterPro" id="IPR045216">
    <property type="entry name" value="CK2_alpha"/>
</dbReference>
<keyword evidence="4 9" id="KW-0547">Nucleotide-binding</keyword>
<dbReference type="InterPro" id="IPR008271">
    <property type="entry name" value="Ser/Thr_kinase_AS"/>
</dbReference>
<dbReference type="EMBL" id="JAPFFF010000009">
    <property type="protein sequence ID" value="KAK8882164.1"/>
    <property type="molecule type" value="Genomic_DNA"/>
</dbReference>
<evidence type="ECO:0000256" key="2">
    <source>
        <dbReference type="ARBA" id="ARBA00022527"/>
    </source>
</evidence>
<dbReference type="Gene3D" id="3.30.200.20">
    <property type="entry name" value="Phosphorylase Kinase, domain 1"/>
    <property type="match status" value="1"/>
</dbReference>
<evidence type="ECO:0000313" key="12">
    <source>
        <dbReference type="EMBL" id="KAK8882164.1"/>
    </source>
</evidence>
<name>A0ABR2JTF1_9EUKA</name>
<dbReference type="EC" id="2.7.11.1" evidence="1"/>
<keyword evidence="13" id="KW-1185">Reference proteome</keyword>
<evidence type="ECO:0000256" key="4">
    <source>
        <dbReference type="ARBA" id="ARBA00022741"/>
    </source>
</evidence>
<comment type="similarity">
    <text evidence="10">Belongs to the protein kinase superfamily.</text>
</comment>
<dbReference type="Pfam" id="PF00069">
    <property type="entry name" value="Pkinase"/>
    <property type="match status" value="1"/>
</dbReference>
<feature type="domain" description="Protein kinase" evidence="11">
    <location>
        <begin position="52"/>
        <end position="324"/>
    </location>
</feature>
<keyword evidence="6 9" id="KW-0067">ATP-binding</keyword>
<protein>
    <recommendedName>
        <fullName evidence="1">non-specific serine/threonine protein kinase</fullName>
        <ecNumber evidence="1">2.7.11.1</ecNumber>
    </recommendedName>
</protein>
<feature type="binding site" evidence="9">
    <location>
        <position position="81"/>
    </location>
    <ligand>
        <name>ATP</name>
        <dbReference type="ChEBI" id="CHEBI:30616"/>
    </ligand>
</feature>
<evidence type="ECO:0000256" key="8">
    <source>
        <dbReference type="ARBA" id="ARBA00048679"/>
    </source>
</evidence>
<gene>
    <name evidence="12" type="ORF">M9Y10_044804</name>
</gene>
<evidence type="ECO:0000259" key="11">
    <source>
        <dbReference type="PROSITE" id="PS50011"/>
    </source>
</evidence>
<dbReference type="Proteomes" id="UP001470230">
    <property type="component" value="Unassembled WGS sequence"/>
</dbReference>
<dbReference type="PANTHER" id="PTHR24054">
    <property type="entry name" value="CASEIN KINASE II SUBUNIT ALPHA"/>
    <property type="match status" value="1"/>
</dbReference>
<comment type="caution">
    <text evidence="12">The sequence shown here is derived from an EMBL/GenBank/DDBJ whole genome shotgun (WGS) entry which is preliminary data.</text>
</comment>
<dbReference type="PANTHER" id="PTHR24054:SF0">
    <property type="entry name" value="CASEIN KINASE II SUBUNIT ALPHA"/>
    <property type="match status" value="1"/>
</dbReference>
<evidence type="ECO:0000256" key="5">
    <source>
        <dbReference type="ARBA" id="ARBA00022777"/>
    </source>
</evidence>